<feature type="domain" description="Tail specific protease" evidence="2">
    <location>
        <begin position="270"/>
        <end position="485"/>
    </location>
</feature>
<feature type="chain" id="PRO_5030034714" evidence="1">
    <location>
        <begin position="20"/>
        <end position="508"/>
    </location>
</feature>
<feature type="signal peptide" evidence="1">
    <location>
        <begin position="1"/>
        <end position="19"/>
    </location>
</feature>
<keyword evidence="3" id="KW-0378">Hydrolase</keyword>
<dbReference type="Gene3D" id="3.90.226.10">
    <property type="entry name" value="2-enoyl-CoA Hydratase, Chain A, domain 1"/>
    <property type="match status" value="1"/>
</dbReference>
<sequence length="508" mass="55830">MKKLLTLATCVLLTYNAFAQNKSTPPLNLNFEETENNLPKGWFISGSPSYKTNIDTQNVQNGKNALLIEGTGGYKIITLGLPHNYTGKNIKLTGYVKTENISDGQAALWMRIDPKVAFDNMQNRGITGTTDWKKVEITLPLNPEVTDQIFVGALLSGSGKMWIDNFSISVDGVDVKDAKFIVTKVDPKQAQKVLDQIIQLTKTKSIYKNNVNWDTLTPEVQKSFNPDANNIFNAVKSAVALMLDKLKDNHSFLKTKTSSVARSNPDNLFARVNTETGTAISESKGNIRTQMLEKKIGYISIPGMSTSTDKKERDEQVQKLGQALRDSLCKLNPKDLKGIIVDLRLNVGGNMYPMISGIAPLLGDGKAGSFVQEGKKQSPWSVKDGNIFLGHTQQVTLQNNCAPDKKIKIAILTGPATASSGEATAISFIGKNNVKLIGEKTAGLVSANNTIKITDDLYYFLSNSYEADRNDREYKESIPPDVEIIGGDNFKNLSNDKKILAALQWIKQ</sequence>
<reference evidence="3 4" key="1">
    <citation type="submission" date="2016-11" db="EMBL/GenBank/DDBJ databases">
        <title>Genome sequence and comparative genomic analysis of clinical strain Elizabethkingia meningoseptica 61421 PRCM.</title>
        <authorList>
            <person name="Wang M."/>
            <person name="Hu S."/>
            <person name="Cao L."/>
            <person name="Jiang T."/>
            <person name="Zhou Y."/>
            <person name="Ming D."/>
        </authorList>
    </citation>
    <scope>NUCLEOTIDE SEQUENCE [LARGE SCALE GENOMIC DNA]</scope>
    <source>
        <strain evidence="3 4">61421 PRCM</strain>
    </source>
</reference>
<keyword evidence="4" id="KW-1185">Reference proteome</keyword>
<comment type="caution">
    <text evidence="3">The sequence shown here is derived from an EMBL/GenBank/DDBJ whole genome shotgun (WGS) entry which is preliminary data.</text>
</comment>
<keyword evidence="1" id="KW-0732">Signal</keyword>
<organism evidence="3 4">
    <name type="scientific">Elizabethkingia meningoseptica</name>
    <name type="common">Chryseobacterium meningosepticum</name>
    <dbReference type="NCBI Taxonomy" id="238"/>
    <lineage>
        <taxon>Bacteria</taxon>
        <taxon>Pseudomonadati</taxon>
        <taxon>Bacteroidota</taxon>
        <taxon>Flavobacteriia</taxon>
        <taxon>Flavobacteriales</taxon>
        <taxon>Weeksellaceae</taxon>
        <taxon>Elizabethkingia</taxon>
    </lineage>
</organism>
<dbReference type="STRING" id="238.BBD35_03600"/>
<accession>A0A1T3I9U5</accession>
<proteinExistence type="predicted"/>
<dbReference type="RefSeq" id="WP_070904891.1">
    <property type="nucleotide sequence ID" value="NZ_CP016378.1"/>
</dbReference>
<evidence type="ECO:0000256" key="1">
    <source>
        <dbReference type="SAM" id="SignalP"/>
    </source>
</evidence>
<evidence type="ECO:0000313" key="4">
    <source>
        <dbReference type="Proteomes" id="UP000188947"/>
    </source>
</evidence>
<dbReference type="SMART" id="SM00245">
    <property type="entry name" value="TSPc"/>
    <property type="match status" value="1"/>
</dbReference>
<dbReference type="SUPFAM" id="SSF52096">
    <property type="entry name" value="ClpP/crotonase"/>
    <property type="match status" value="1"/>
</dbReference>
<name>A0A1T3I9U5_ELIME</name>
<evidence type="ECO:0000259" key="2">
    <source>
        <dbReference type="SMART" id="SM00245"/>
    </source>
</evidence>
<gene>
    <name evidence="3" type="ORF">BMF97_00510</name>
</gene>
<dbReference type="Gene3D" id="2.60.120.260">
    <property type="entry name" value="Galactose-binding domain-like"/>
    <property type="match status" value="1"/>
</dbReference>
<dbReference type="GO" id="GO:0008236">
    <property type="term" value="F:serine-type peptidase activity"/>
    <property type="evidence" value="ECO:0007669"/>
    <property type="project" value="InterPro"/>
</dbReference>
<dbReference type="AlphaFoldDB" id="A0A1T3I9U5"/>
<dbReference type="GO" id="GO:0006508">
    <property type="term" value="P:proteolysis"/>
    <property type="evidence" value="ECO:0007669"/>
    <property type="project" value="UniProtKB-KW"/>
</dbReference>
<dbReference type="eggNOG" id="COG0793">
    <property type="taxonomic scope" value="Bacteria"/>
</dbReference>
<dbReference type="InterPro" id="IPR005151">
    <property type="entry name" value="Tail-specific_protease"/>
</dbReference>
<protein>
    <submittedName>
        <fullName evidence="3">Protease/peptidase</fullName>
    </submittedName>
</protein>
<dbReference type="Pfam" id="PF03572">
    <property type="entry name" value="Peptidase_S41"/>
    <property type="match status" value="1"/>
</dbReference>
<dbReference type="Proteomes" id="UP000188947">
    <property type="component" value="Unassembled WGS sequence"/>
</dbReference>
<dbReference type="EMBL" id="MPOG01000001">
    <property type="protein sequence ID" value="OOH97787.1"/>
    <property type="molecule type" value="Genomic_DNA"/>
</dbReference>
<keyword evidence="3" id="KW-0645">Protease</keyword>
<evidence type="ECO:0000313" key="3">
    <source>
        <dbReference type="EMBL" id="OOH97787.1"/>
    </source>
</evidence>
<dbReference type="OrthoDB" id="7314861at2"/>
<dbReference type="InterPro" id="IPR029045">
    <property type="entry name" value="ClpP/crotonase-like_dom_sf"/>
</dbReference>